<dbReference type="Gene3D" id="2.20.25.10">
    <property type="match status" value="1"/>
</dbReference>
<gene>
    <name evidence="2" type="ORF">SAMN05443545_102144</name>
</gene>
<dbReference type="STRING" id="574349.SAMN05443545_102144"/>
<dbReference type="NCBIfam" id="NF008009">
    <property type="entry name" value="PRK10738.1"/>
    <property type="match status" value="1"/>
</dbReference>
<dbReference type="InterPro" id="IPR036102">
    <property type="entry name" value="OsmC/Ohrsf"/>
</dbReference>
<keyword evidence="3" id="KW-1185">Reference proteome</keyword>
<feature type="region of interest" description="Disordered" evidence="1">
    <location>
        <begin position="18"/>
        <end position="37"/>
    </location>
</feature>
<dbReference type="OrthoDB" id="9804010at2"/>
<dbReference type="Pfam" id="PF02566">
    <property type="entry name" value="OsmC"/>
    <property type="match status" value="1"/>
</dbReference>
<dbReference type="AlphaFoldDB" id="A0A1H2UGT0"/>
<sequence>MQASVKWTDGRQFVAESGSGHSVVIDGPPDHGGRNTGPRPMEMMLMGLGACTSFDVMEILEKSRAPVTDCIAEIEAERADSVPSVFTHIHVHFKVTGKGLKDAQVKRAVSLSAEKYCSASIMLAQGGVEITHDYTIIEA</sequence>
<organism evidence="2 3">
    <name type="scientific">Aidingimonas halophila</name>
    <dbReference type="NCBI Taxonomy" id="574349"/>
    <lineage>
        <taxon>Bacteria</taxon>
        <taxon>Pseudomonadati</taxon>
        <taxon>Pseudomonadota</taxon>
        <taxon>Gammaproteobacteria</taxon>
        <taxon>Oceanospirillales</taxon>
        <taxon>Halomonadaceae</taxon>
        <taxon>Aidingimonas</taxon>
    </lineage>
</organism>
<accession>A0A1H2UGT0</accession>
<dbReference type="Proteomes" id="UP000198500">
    <property type="component" value="Unassembled WGS sequence"/>
</dbReference>
<dbReference type="InterPro" id="IPR015946">
    <property type="entry name" value="KH_dom-like_a/b"/>
</dbReference>
<reference evidence="2 3" key="1">
    <citation type="submission" date="2016-10" db="EMBL/GenBank/DDBJ databases">
        <authorList>
            <person name="de Groot N.N."/>
        </authorList>
    </citation>
    <scope>NUCLEOTIDE SEQUENCE [LARGE SCALE GENOMIC DNA]</scope>
    <source>
        <strain evidence="2 3">DSM 19219</strain>
    </source>
</reference>
<dbReference type="PANTHER" id="PTHR34352">
    <property type="entry name" value="PROTEIN YHFA"/>
    <property type="match status" value="1"/>
</dbReference>
<proteinExistence type="predicted"/>
<dbReference type="EMBL" id="FNNI01000002">
    <property type="protein sequence ID" value="SDW55336.1"/>
    <property type="molecule type" value="Genomic_DNA"/>
</dbReference>
<protein>
    <submittedName>
        <fullName evidence="2">Putative redox protein</fullName>
    </submittedName>
</protein>
<dbReference type="InterPro" id="IPR003718">
    <property type="entry name" value="OsmC/Ohr_fam"/>
</dbReference>
<evidence type="ECO:0000256" key="1">
    <source>
        <dbReference type="SAM" id="MobiDB-lite"/>
    </source>
</evidence>
<dbReference type="PANTHER" id="PTHR34352:SF1">
    <property type="entry name" value="PROTEIN YHFA"/>
    <property type="match status" value="1"/>
</dbReference>
<dbReference type="RefSeq" id="WP_092568237.1">
    <property type="nucleotide sequence ID" value="NZ_BMXH01000002.1"/>
</dbReference>
<evidence type="ECO:0000313" key="2">
    <source>
        <dbReference type="EMBL" id="SDW55336.1"/>
    </source>
</evidence>
<dbReference type="SUPFAM" id="SSF82784">
    <property type="entry name" value="OsmC-like"/>
    <property type="match status" value="1"/>
</dbReference>
<name>A0A1H2UGT0_9GAMM</name>
<dbReference type="Gene3D" id="3.30.300.20">
    <property type="match status" value="1"/>
</dbReference>
<evidence type="ECO:0000313" key="3">
    <source>
        <dbReference type="Proteomes" id="UP000198500"/>
    </source>
</evidence>